<organism evidence="1 2">
    <name type="scientific">Citrus sinensis</name>
    <name type="common">Sweet orange</name>
    <name type="synonym">Citrus aurantium var. sinensis</name>
    <dbReference type="NCBI Taxonomy" id="2711"/>
    <lineage>
        <taxon>Eukaryota</taxon>
        <taxon>Viridiplantae</taxon>
        <taxon>Streptophyta</taxon>
        <taxon>Embryophyta</taxon>
        <taxon>Tracheophyta</taxon>
        <taxon>Spermatophyta</taxon>
        <taxon>Magnoliopsida</taxon>
        <taxon>eudicotyledons</taxon>
        <taxon>Gunneridae</taxon>
        <taxon>Pentapetalae</taxon>
        <taxon>rosids</taxon>
        <taxon>malvids</taxon>
        <taxon>Sapindales</taxon>
        <taxon>Rutaceae</taxon>
        <taxon>Aurantioideae</taxon>
        <taxon>Citrus</taxon>
    </lineage>
</organism>
<sequence length="424" mass="47287">MDKDIILRTIKSTWNVSLTVQLVPLTISIIIARLVHDNLPRISKPTALFYISFISAETYFAVTADAISELNLLNSELGQLTISTAVLHEILGWLNNALSPLVRGEFAAKFIKSEISFLAFLIFTFFVLRPAIQWIIRTTPEREPVKKCYIVAILIGALIMAGVADIIGSNFMIGAAMMGLVIPAGPPLGSALVEKSEVVIRNFFLPFLFIRIGLLTDIFSIKDWKAFVSLGMILVAAYLGKVWGSLLSLIWFKTSTRNALLFGCFLNIKGIIELLVFLRWIIYKQIDVQTFSTLVLFNLVLTAIVTPLISIFYKPRKRLNRISKIDNCIRTLQSTLPNSELRILCGIHHEDNVNGIINLLRASNPTEMNPICAYAVHLIHLIGRALPVIVPYNTQKRRLVANSTDRIMRAMTSYSKGSGAAVKV</sequence>
<comment type="caution">
    <text evidence="1">The sequence shown here is derived from an EMBL/GenBank/DDBJ whole genome shotgun (WGS) entry which is preliminary data.</text>
</comment>
<reference evidence="2" key="1">
    <citation type="journal article" date="2023" name="Hortic. Res.">
        <title>A chromosome-level phased genome enabling allele-level studies in sweet orange: a case study on citrus Huanglongbing tolerance.</title>
        <authorList>
            <person name="Wu B."/>
            <person name="Yu Q."/>
            <person name="Deng Z."/>
            <person name="Duan Y."/>
            <person name="Luo F."/>
            <person name="Gmitter F. Jr."/>
        </authorList>
    </citation>
    <scope>NUCLEOTIDE SEQUENCE [LARGE SCALE GENOMIC DNA]</scope>
    <source>
        <strain evidence="2">cv. Valencia</strain>
    </source>
</reference>
<accession>A0ACB8L1J2</accession>
<evidence type="ECO:0000313" key="1">
    <source>
        <dbReference type="EMBL" id="KAH9767311.1"/>
    </source>
</evidence>
<protein>
    <submittedName>
        <fullName evidence="1">Cation/H(+) antiporter 15</fullName>
    </submittedName>
</protein>
<evidence type="ECO:0000313" key="2">
    <source>
        <dbReference type="Proteomes" id="UP000829398"/>
    </source>
</evidence>
<dbReference type="EMBL" id="CM039173">
    <property type="protein sequence ID" value="KAH9767311.1"/>
    <property type="molecule type" value="Genomic_DNA"/>
</dbReference>
<keyword evidence="2" id="KW-1185">Reference proteome</keyword>
<dbReference type="Proteomes" id="UP000829398">
    <property type="component" value="Chromosome 4"/>
</dbReference>
<name>A0ACB8L1J2_CITSI</name>
<gene>
    <name evidence="1" type="ORF">KPL71_011226</name>
</gene>
<proteinExistence type="predicted"/>